<reference evidence="4 5" key="1">
    <citation type="submission" date="2006-05" db="EMBL/GenBank/DDBJ databases">
        <authorList>
            <person name="King G."/>
            <person name="Ferriera S."/>
            <person name="Johnson J."/>
            <person name="Kravitz S."/>
            <person name="Beeson K."/>
            <person name="Sutton G."/>
            <person name="Rogers Y.-H."/>
            <person name="Friedman R."/>
            <person name="Frazier M."/>
            <person name="Venter J.C."/>
        </authorList>
    </citation>
    <scope>NUCLEOTIDE SEQUENCE [LARGE SCALE GENOMIC DNA]</scope>
    <source>
        <strain evidence="5">ATCC 25650 / DSM 13394 / JCM 20685 / NBRC 16684 / NCIMB 2208 / IAM 12614 / B1</strain>
    </source>
</reference>
<dbReference type="OrthoDB" id="9811084at2"/>
<proteinExistence type="predicted"/>
<dbReference type="Gene3D" id="1.10.357.10">
    <property type="entry name" value="Tetracycline Repressor, domain 2"/>
    <property type="match status" value="1"/>
</dbReference>
<dbReference type="PANTHER" id="PTHR43479">
    <property type="entry name" value="ACREF/ENVCD OPERON REPRESSOR-RELATED"/>
    <property type="match status" value="1"/>
</dbReference>
<dbReference type="InterPro" id="IPR001647">
    <property type="entry name" value="HTH_TetR"/>
</dbReference>
<dbReference type="EMBL" id="AAUW01000043">
    <property type="protein sequence ID" value="EAV40119.1"/>
    <property type="molecule type" value="Genomic_DNA"/>
</dbReference>
<dbReference type="InterPro" id="IPR009057">
    <property type="entry name" value="Homeodomain-like_sf"/>
</dbReference>
<dbReference type="GO" id="GO:0003677">
    <property type="term" value="F:DNA binding"/>
    <property type="evidence" value="ECO:0007669"/>
    <property type="project" value="UniProtKB-UniRule"/>
</dbReference>
<dbReference type="PANTHER" id="PTHR43479:SF11">
    <property type="entry name" value="ACREF_ENVCD OPERON REPRESSOR-RELATED"/>
    <property type="match status" value="1"/>
</dbReference>
<name>A0P4B6_ROSAI</name>
<evidence type="ECO:0000313" key="5">
    <source>
        <dbReference type="Proteomes" id="UP000004848"/>
    </source>
</evidence>
<evidence type="ECO:0000313" key="4">
    <source>
        <dbReference type="EMBL" id="EAV40119.1"/>
    </source>
</evidence>
<dbReference type="PROSITE" id="PS50977">
    <property type="entry name" value="HTH_TETR_2"/>
    <property type="match status" value="1"/>
</dbReference>
<dbReference type="GeneID" id="68850271"/>
<gene>
    <name evidence="4" type="ORF">SIAM614_28771</name>
</gene>
<protein>
    <submittedName>
        <fullName evidence="4">Transcriptional regulator, TetR family protein</fullName>
    </submittedName>
</protein>
<feature type="domain" description="HTH tetR-type" evidence="3">
    <location>
        <begin position="9"/>
        <end position="69"/>
    </location>
</feature>
<dbReference type="InterPro" id="IPR050624">
    <property type="entry name" value="HTH-type_Tx_Regulator"/>
</dbReference>
<organism evidence="4 5">
    <name type="scientific">Roseibium aggregatum (strain ATCC 25650 / DSM 13394 / JCM 20685 / NBRC 16684 / NCIMB 2208 / IAM 12614 / B1)</name>
    <name type="common">Stappia aggregata</name>
    <dbReference type="NCBI Taxonomy" id="384765"/>
    <lineage>
        <taxon>Bacteria</taxon>
        <taxon>Pseudomonadati</taxon>
        <taxon>Pseudomonadota</taxon>
        <taxon>Alphaproteobacteria</taxon>
        <taxon>Hyphomicrobiales</taxon>
        <taxon>Stappiaceae</taxon>
        <taxon>Roseibium</taxon>
    </lineage>
</organism>
<comment type="caution">
    <text evidence="4">The sequence shown here is derived from an EMBL/GenBank/DDBJ whole genome shotgun (WGS) entry which is preliminary data.</text>
</comment>
<keyword evidence="1 2" id="KW-0238">DNA-binding</keyword>
<evidence type="ECO:0000256" key="1">
    <source>
        <dbReference type="ARBA" id="ARBA00023125"/>
    </source>
</evidence>
<accession>A0P4B6</accession>
<dbReference type="eggNOG" id="COG1309">
    <property type="taxonomic scope" value="Bacteria"/>
</dbReference>
<evidence type="ECO:0000259" key="3">
    <source>
        <dbReference type="PROSITE" id="PS50977"/>
    </source>
</evidence>
<sequence>MPSSNRQSSKTKAAIQSAFAELVFTRRYSELRMTDVARAADIGRSTLYLHYPNIDAILLENMAPLLNALAGPAGSSDATDRIEEVLRHIWSHRDRGRVVLFGVTGQKLERALAQQITEILPENEWKVAPVFIANQGAAAVFAILRTWLSGEASCDAKELACHIHASLKALVDETH</sequence>
<dbReference type="RefSeq" id="WP_006940582.1">
    <property type="nucleotide sequence ID" value="NZ_AAUW01000043.1"/>
</dbReference>
<feature type="DNA-binding region" description="H-T-H motif" evidence="2">
    <location>
        <begin position="32"/>
        <end position="51"/>
    </location>
</feature>
<dbReference type="Proteomes" id="UP000004848">
    <property type="component" value="Unassembled WGS sequence"/>
</dbReference>
<evidence type="ECO:0000256" key="2">
    <source>
        <dbReference type="PROSITE-ProRule" id="PRU00335"/>
    </source>
</evidence>
<dbReference type="AlphaFoldDB" id="A0P4B6"/>
<dbReference type="Pfam" id="PF00440">
    <property type="entry name" value="TetR_N"/>
    <property type="match status" value="1"/>
</dbReference>
<dbReference type="SUPFAM" id="SSF46689">
    <property type="entry name" value="Homeodomain-like"/>
    <property type="match status" value="1"/>
</dbReference>